<reference evidence="2" key="1">
    <citation type="submission" date="2020-12" db="EMBL/GenBank/DDBJ databases">
        <title>Metabolic potential, ecology and presence of endohyphal bacteria is reflected in genomic diversity of Mucoromycotina.</title>
        <authorList>
            <person name="Muszewska A."/>
            <person name="Okrasinska A."/>
            <person name="Steczkiewicz K."/>
            <person name="Drgas O."/>
            <person name="Orlowska M."/>
            <person name="Perlinska-Lenart U."/>
            <person name="Aleksandrzak-Piekarczyk T."/>
            <person name="Szatraj K."/>
            <person name="Zielenkiewicz U."/>
            <person name="Pilsyk S."/>
            <person name="Malc E."/>
            <person name="Mieczkowski P."/>
            <person name="Kruszewska J.S."/>
            <person name="Biernat P."/>
            <person name="Pawlowska J."/>
        </authorList>
    </citation>
    <scope>NUCLEOTIDE SEQUENCE</scope>
    <source>
        <strain evidence="2">WA0000051536</strain>
    </source>
</reference>
<organism evidence="2 3">
    <name type="scientific">Umbelopsis vinacea</name>
    <dbReference type="NCBI Taxonomy" id="44442"/>
    <lineage>
        <taxon>Eukaryota</taxon>
        <taxon>Fungi</taxon>
        <taxon>Fungi incertae sedis</taxon>
        <taxon>Mucoromycota</taxon>
        <taxon>Mucoromycotina</taxon>
        <taxon>Umbelopsidomycetes</taxon>
        <taxon>Umbelopsidales</taxon>
        <taxon>Umbelopsidaceae</taxon>
        <taxon>Umbelopsis</taxon>
    </lineage>
</organism>
<proteinExistence type="predicted"/>
<evidence type="ECO:0000256" key="1">
    <source>
        <dbReference type="SAM" id="MobiDB-lite"/>
    </source>
</evidence>
<dbReference type="AlphaFoldDB" id="A0A8H7PJV4"/>
<evidence type="ECO:0000313" key="2">
    <source>
        <dbReference type="EMBL" id="KAG2175060.1"/>
    </source>
</evidence>
<dbReference type="OrthoDB" id="10052321at2759"/>
<dbReference type="GO" id="GO:0005763">
    <property type="term" value="C:mitochondrial small ribosomal subunit"/>
    <property type="evidence" value="ECO:0007669"/>
    <property type="project" value="TreeGrafter"/>
</dbReference>
<name>A0A8H7PJV4_9FUNG</name>
<dbReference type="GO" id="GO:0032543">
    <property type="term" value="P:mitochondrial translation"/>
    <property type="evidence" value="ECO:0007669"/>
    <property type="project" value="TreeGrafter"/>
</dbReference>
<keyword evidence="3" id="KW-1185">Reference proteome</keyword>
<dbReference type="Pfam" id="PF12298">
    <property type="entry name" value="Bot1p"/>
    <property type="match status" value="1"/>
</dbReference>
<dbReference type="PANTHER" id="PTHR28158">
    <property type="entry name" value="37S RIBOSOMAL PROTEIN S35, MITOCHONDRIAL"/>
    <property type="match status" value="1"/>
</dbReference>
<gene>
    <name evidence="2" type="ORF">INT44_007538</name>
</gene>
<protein>
    <recommendedName>
        <fullName evidence="4">Eukaryotic mitochondrial regulator protein-domain-containing protein</fullName>
    </recommendedName>
</protein>
<dbReference type="Proteomes" id="UP000612746">
    <property type="component" value="Unassembled WGS sequence"/>
</dbReference>
<accession>A0A8H7PJV4</accession>
<dbReference type="EMBL" id="JAEPRA010000015">
    <property type="protein sequence ID" value="KAG2175060.1"/>
    <property type="molecule type" value="Genomic_DNA"/>
</dbReference>
<dbReference type="InterPro" id="IPR021036">
    <property type="entry name" value="Ribosomal_mS45"/>
</dbReference>
<comment type="caution">
    <text evidence="2">The sequence shown here is derived from an EMBL/GenBank/DDBJ whole genome shotgun (WGS) entry which is preliminary data.</text>
</comment>
<sequence length="304" mass="34757">MLPSSVRIIGLTASKCATQRTAPIALRQFHSTTFNGEEKDTESPQEDAEQSSPAEETEPVKLSRRRRKFHEWANGEGKKYKEPSQGTTNYIAQTPFPMNPLFKPVLPLSDTVREKIFQQYVSEPEKWTVRKLATEHNLSLARVDAILKLKAQEKQMMGEGVPLQTKFLKGMEKLIGVQHSERNLRETLIEIQPDVNKPKYQIIDEEDQFTPEDAAKVLNRRAFADVQKDLLIGESKAKGDKWMVSEKESIEKLPAQNQKESNKRFGFLFVDTSVHGKKNPIVRESDGTLRKAQTSEYAKKMIHY</sequence>
<feature type="region of interest" description="Disordered" evidence="1">
    <location>
        <begin position="33"/>
        <end position="67"/>
    </location>
</feature>
<evidence type="ECO:0000313" key="3">
    <source>
        <dbReference type="Proteomes" id="UP000612746"/>
    </source>
</evidence>
<dbReference type="GO" id="GO:0003735">
    <property type="term" value="F:structural constituent of ribosome"/>
    <property type="evidence" value="ECO:0007669"/>
    <property type="project" value="TreeGrafter"/>
</dbReference>
<dbReference type="PANTHER" id="PTHR28158:SF1">
    <property type="entry name" value="SMALL RIBOSOMAL SUBUNIT PROTEIN MS45"/>
    <property type="match status" value="1"/>
</dbReference>
<evidence type="ECO:0008006" key="4">
    <source>
        <dbReference type="Google" id="ProtNLM"/>
    </source>
</evidence>